<evidence type="ECO:0000256" key="1">
    <source>
        <dbReference type="SAM" id="MobiDB-lite"/>
    </source>
</evidence>
<dbReference type="EMBL" id="RCMI01000277">
    <property type="protein sequence ID" value="KAG2920473.1"/>
    <property type="molecule type" value="Genomic_DNA"/>
</dbReference>
<organism evidence="2 3">
    <name type="scientific">Phytophthora cactorum</name>
    <dbReference type="NCBI Taxonomy" id="29920"/>
    <lineage>
        <taxon>Eukaryota</taxon>
        <taxon>Sar</taxon>
        <taxon>Stramenopiles</taxon>
        <taxon>Oomycota</taxon>
        <taxon>Peronosporomycetes</taxon>
        <taxon>Peronosporales</taxon>
        <taxon>Peronosporaceae</taxon>
        <taxon>Phytophthora</taxon>
    </lineage>
</organism>
<feature type="compositionally biased region" description="Low complexity" evidence="1">
    <location>
        <begin position="14"/>
        <end position="23"/>
    </location>
</feature>
<evidence type="ECO:0000313" key="2">
    <source>
        <dbReference type="EMBL" id="KAG2920473.1"/>
    </source>
</evidence>
<comment type="caution">
    <text evidence="2">The sequence shown here is derived from an EMBL/GenBank/DDBJ whole genome shotgun (WGS) entry which is preliminary data.</text>
</comment>
<protein>
    <submittedName>
        <fullName evidence="2">Uncharacterized protein</fullName>
    </submittedName>
</protein>
<feature type="compositionally biased region" description="Polar residues" evidence="1">
    <location>
        <begin position="1"/>
        <end position="10"/>
    </location>
</feature>
<reference evidence="2" key="1">
    <citation type="submission" date="2018-10" db="EMBL/GenBank/DDBJ databases">
        <title>Effector identification in a new, highly contiguous assembly of the strawberry crown rot pathogen Phytophthora cactorum.</title>
        <authorList>
            <person name="Armitage A.D."/>
            <person name="Nellist C.F."/>
            <person name="Bates H."/>
            <person name="Vickerstaff R.J."/>
            <person name="Harrison R.J."/>
        </authorList>
    </citation>
    <scope>NUCLEOTIDE SEQUENCE</scope>
    <source>
        <strain evidence="2">4032</strain>
    </source>
</reference>
<name>A0A8T1KL09_9STRA</name>
<dbReference type="Proteomes" id="UP000774804">
    <property type="component" value="Unassembled WGS sequence"/>
</dbReference>
<dbReference type="AlphaFoldDB" id="A0A8T1KL09"/>
<feature type="region of interest" description="Disordered" evidence="1">
    <location>
        <begin position="1"/>
        <end position="23"/>
    </location>
</feature>
<gene>
    <name evidence="2" type="ORF">PC115_g9813</name>
</gene>
<accession>A0A8T1KL09</accession>
<sequence length="99" mass="10532">MSPCATSNPRKCSHVVGHSVSSQSKTEINGFLIISSCGEVCEEPTKNVGLGDGLGSVVNARDKSKCGFRAFSGNVAPIGATLGRHSFTWSTLQHDRNYF</sequence>
<proteinExistence type="predicted"/>
<evidence type="ECO:0000313" key="3">
    <source>
        <dbReference type="Proteomes" id="UP000774804"/>
    </source>
</evidence>